<evidence type="ECO:0000313" key="7">
    <source>
        <dbReference type="EMBL" id="MCM2375145.1"/>
    </source>
</evidence>
<evidence type="ECO:0000256" key="4">
    <source>
        <dbReference type="ARBA" id="ARBA00023136"/>
    </source>
</evidence>
<dbReference type="Pfam" id="PF04932">
    <property type="entry name" value="Wzy_C"/>
    <property type="match status" value="1"/>
</dbReference>
<dbReference type="PANTHER" id="PTHR37422">
    <property type="entry name" value="TEICHURONIC ACID BIOSYNTHESIS PROTEIN TUAE"/>
    <property type="match status" value="1"/>
</dbReference>
<evidence type="ECO:0000256" key="5">
    <source>
        <dbReference type="SAM" id="Phobius"/>
    </source>
</evidence>
<evidence type="ECO:0000256" key="1">
    <source>
        <dbReference type="ARBA" id="ARBA00004141"/>
    </source>
</evidence>
<gene>
    <name evidence="7" type="ORF">NB063_31365</name>
</gene>
<feature type="transmembrane region" description="Helical" evidence="5">
    <location>
        <begin position="265"/>
        <end position="284"/>
    </location>
</feature>
<keyword evidence="3 5" id="KW-1133">Transmembrane helix</keyword>
<keyword evidence="8" id="KW-1185">Reference proteome</keyword>
<protein>
    <submittedName>
        <fullName evidence="7">O-antigen ligase family protein</fullName>
    </submittedName>
</protein>
<keyword evidence="4 5" id="KW-0472">Membrane</keyword>
<proteinExistence type="predicted"/>
<feature type="transmembrane region" description="Helical" evidence="5">
    <location>
        <begin position="77"/>
        <end position="95"/>
    </location>
</feature>
<dbReference type="InterPro" id="IPR007016">
    <property type="entry name" value="O-antigen_ligase-rel_domated"/>
</dbReference>
<name>A0ABT0UFS4_9BACT</name>
<feature type="transmembrane region" description="Helical" evidence="5">
    <location>
        <begin position="401"/>
        <end position="418"/>
    </location>
</feature>
<feature type="transmembrane region" description="Helical" evidence="5">
    <location>
        <begin position="107"/>
        <end position="125"/>
    </location>
</feature>
<dbReference type="RefSeq" id="WP_250933683.1">
    <property type="nucleotide sequence ID" value="NZ_JAMQBK010000133.1"/>
</dbReference>
<sequence>MTISQEHAIIEHLSHADQAGEKNAWVGSLPIAAWISPILICMWMLMYSTFSPPEDYKASQYGTKSILPASVLSLNKLTTRVTAIGILSFAVLSLWKHPRRDRVLRRMFPLILFTMYGFASVAWSADRGISLKQVISFAILIVLGYIIALVWRSDRDSERMFFHLSMGLFLLALLLLIIHFAIPSVGALTKRSSGIFHSTSASSASGLGVMVTLGLRLLWNSRWSRFWPLILATHLAVLLVAGNRLSVLITGLVALAMIACYAHRGFLAGAVLAVSIIVTGYLVVDARLDGFYEVADSVGIYAKQGQSKKELSSLSGREEMWTKMWKSYWDSPLLGHGYFVTSKTGRMYVWYEWGNWTAHNFWLQALTTTGAIGLSLLVTGIGWIGLGLYRGYRQVANSSRSTAMIGFISLWYFGWGFLNSSFIGPLAPESVVFSVLIGVATSIACQAAVQNQAWTLDGARPNRGPVTL</sequence>
<feature type="transmembrane region" description="Helical" evidence="5">
    <location>
        <begin position="24"/>
        <end position="46"/>
    </location>
</feature>
<evidence type="ECO:0000313" key="8">
    <source>
        <dbReference type="Proteomes" id="UP001202961"/>
    </source>
</evidence>
<comment type="caution">
    <text evidence="7">The sequence shown here is derived from an EMBL/GenBank/DDBJ whole genome shotgun (WGS) entry which is preliminary data.</text>
</comment>
<feature type="transmembrane region" description="Helical" evidence="5">
    <location>
        <begin position="371"/>
        <end position="389"/>
    </location>
</feature>
<feature type="transmembrane region" description="Helical" evidence="5">
    <location>
        <begin position="226"/>
        <end position="259"/>
    </location>
</feature>
<dbReference type="EMBL" id="JAMQBK010000133">
    <property type="protein sequence ID" value="MCM2375145.1"/>
    <property type="molecule type" value="Genomic_DNA"/>
</dbReference>
<feature type="transmembrane region" description="Helical" evidence="5">
    <location>
        <begin position="160"/>
        <end position="182"/>
    </location>
</feature>
<keyword evidence="2 5" id="KW-0812">Transmembrane</keyword>
<feature type="transmembrane region" description="Helical" evidence="5">
    <location>
        <begin position="131"/>
        <end position="151"/>
    </location>
</feature>
<feature type="transmembrane region" description="Helical" evidence="5">
    <location>
        <begin position="194"/>
        <end position="219"/>
    </location>
</feature>
<organism evidence="7 8">
    <name type="scientific">Aporhodopirellula aestuarii</name>
    <dbReference type="NCBI Taxonomy" id="2950107"/>
    <lineage>
        <taxon>Bacteria</taxon>
        <taxon>Pseudomonadati</taxon>
        <taxon>Planctomycetota</taxon>
        <taxon>Planctomycetia</taxon>
        <taxon>Pirellulales</taxon>
        <taxon>Pirellulaceae</taxon>
        <taxon>Aporhodopirellula</taxon>
    </lineage>
</organism>
<dbReference type="PANTHER" id="PTHR37422:SF13">
    <property type="entry name" value="LIPOPOLYSACCHARIDE BIOSYNTHESIS PROTEIN PA4999-RELATED"/>
    <property type="match status" value="1"/>
</dbReference>
<keyword evidence="7" id="KW-0436">Ligase</keyword>
<feature type="domain" description="O-antigen ligase-related" evidence="6">
    <location>
        <begin position="231"/>
        <end position="378"/>
    </location>
</feature>
<evidence type="ECO:0000256" key="3">
    <source>
        <dbReference type="ARBA" id="ARBA00022989"/>
    </source>
</evidence>
<dbReference type="Proteomes" id="UP001202961">
    <property type="component" value="Unassembled WGS sequence"/>
</dbReference>
<dbReference type="GO" id="GO:0016874">
    <property type="term" value="F:ligase activity"/>
    <property type="evidence" value="ECO:0007669"/>
    <property type="project" value="UniProtKB-KW"/>
</dbReference>
<evidence type="ECO:0000259" key="6">
    <source>
        <dbReference type="Pfam" id="PF04932"/>
    </source>
</evidence>
<accession>A0ABT0UFS4</accession>
<evidence type="ECO:0000256" key="2">
    <source>
        <dbReference type="ARBA" id="ARBA00022692"/>
    </source>
</evidence>
<reference evidence="7 8" key="1">
    <citation type="journal article" date="2022" name="Syst. Appl. Microbiol.">
        <title>Rhodopirellula aestuarii sp. nov., a novel member of the genus Rhodopirellula isolated from brackish sediments collected in the Tagus River estuary, Portugal.</title>
        <authorList>
            <person name="Vitorino I.R."/>
            <person name="Klimek D."/>
            <person name="Calusinska M."/>
            <person name="Lobo-da-Cunha A."/>
            <person name="Vasconcelos V."/>
            <person name="Lage O.M."/>
        </authorList>
    </citation>
    <scope>NUCLEOTIDE SEQUENCE [LARGE SCALE GENOMIC DNA]</scope>
    <source>
        <strain evidence="7 8">ICT_H3.1</strain>
    </source>
</reference>
<dbReference type="InterPro" id="IPR051533">
    <property type="entry name" value="WaaL-like"/>
</dbReference>
<comment type="subcellular location">
    <subcellularLocation>
        <location evidence="1">Membrane</location>
        <topology evidence="1">Multi-pass membrane protein</topology>
    </subcellularLocation>
</comment>
<feature type="transmembrane region" description="Helical" evidence="5">
    <location>
        <begin position="430"/>
        <end position="449"/>
    </location>
</feature>